<evidence type="ECO:0000313" key="2">
    <source>
        <dbReference type="Proteomes" id="UP001060112"/>
    </source>
</evidence>
<reference evidence="1" key="1">
    <citation type="submission" date="2022-07" db="EMBL/GenBank/DDBJ databases">
        <title>Faecal culturing of patients with breast cancer.</title>
        <authorList>
            <person name="Teng N.M.Y."/>
            <person name="Kiu R."/>
            <person name="Evans R."/>
            <person name="Baker D.J."/>
            <person name="Zenner C."/>
            <person name="Robinson S.D."/>
            <person name="Hall L.J."/>
        </authorList>
    </citation>
    <scope>NUCLEOTIDE SEQUENCE</scope>
    <source>
        <strain evidence="1">LH1062</strain>
    </source>
</reference>
<dbReference type="Proteomes" id="UP001060112">
    <property type="component" value="Chromosome"/>
</dbReference>
<organism evidence="1 2">
    <name type="scientific">Allocoprobacillus halotolerans</name>
    <dbReference type="NCBI Taxonomy" id="2944914"/>
    <lineage>
        <taxon>Bacteria</taxon>
        <taxon>Bacillati</taxon>
        <taxon>Bacillota</taxon>
        <taxon>Erysipelotrichia</taxon>
        <taxon>Erysipelotrichales</taxon>
        <taxon>Erysipelotrichaceae</taxon>
        <taxon>Allocoprobacillus</taxon>
    </lineage>
</organism>
<name>A0ABY5I3Q8_9FIRM</name>
<evidence type="ECO:0000313" key="1">
    <source>
        <dbReference type="EMBL" id="UTY39969.1"/>
    </source>
</evidence>
<proteinExistence type="predicted"/>
<keyword evidence="2" id="KW-1185">Reference proteome</keyword>
<gene>
    <name evidence="1" type="ORF">NMU03_03960</name>
</gene>
<sequence length="145" mass="16966">MYDVNEFQKYTSHYFSIGNDNSDRELIMKTQKEALKCGFLDARSIGTSEPDVWFNFTTWIEKGCLIEEENKTTPKTGNIVVINIPQNKKAFLIDMKKVFSLNISTNILLQNINLLPYIIVENIHMSKAQKLTNKTKYPECYYFYK</sequence>
<dbReference type="EMBL" id="CP101620">
    <property type="protein sequence ID" value="UTY39969.1"/>
    <property type="molecule type" value="Genomic_DNA"/>
</dbReference>
<dbReference type="RefSeq" id="WP_290141406.1">
    <property type="nucleotide sequence ID" value="NZ_CP101620.1"/>
</dbReference>
<protein>
    <submittedName>
        <fullName evidence="1">Uncharacterized protein</fullName>
    </submittedName>
</protein>
<accession>A0ABY5I3Q8</accession>